<feature type="domain" description="Lipocalin-like" evidence="2">
    <location>
        <begin position="30"/>
        <end position="132"/>
    </location>
</feature>
<evidence type="ECO:0000259" key="2">
    <source>
        <dbReference type="Pfam" id="PF13648"/>
    </source>
</evidence>
<comment type="caution">
    <text evidence="3">The sequence shown here is derived from an EMBL/GenBank/DDBJ whole genome shotgun (WGS) entry which is preliminary data.</text>
</comment>
<dbReference type="PROSITE" id="PS51257">
    <property type="entry name" value="PROKAR_LIPOPROTEIN"/>
    <property type="match status" value="1"/>
</dbReference>
<keyword evidence="1" id="KW-0732">Signal</keyword>
<dbReference type="Proteomes" id="UP000028709">
    <property type="component" value="Unassembled WGS sequence"/>
</dbReference>
<dbReference type="InterPro" id="IPR024311">
    <property type="entry name" value="Lipocalin-like"/>
</dbReference>
<dbReference type="EMBL" id="JPRJ01000002">
    <property type="protein sequence ID" value="KFF29903.1"/>
    <property type="molecule type" value="Genomic_DNA"/>
</dbReference>
<sequence length="155" mass="17083">MKKLALLFAGLSLLAATGCKDDDPAQVFPIAGLWQPVKEVITTIPTGGSGVSDEITYTTCQKESRWQFNEGTTGKRTDKDEIGTPAICSTVSEKNFTYNYNTSDKRIEIKYQGVATPDKGKVTTLNSTTLNLTIEDTTNPNEYHSVTYTFKRVTQ</sequence>
<reference evidence="3 4" key="1">
    <citation type="submission" date="2014-07" db="EMBL/GenBank/DDBJ databases">
        <title>Genome of Chryseobacterium piperi CTM.</title>
        <authorList>
            <person name="Pipes S.E."/>
            <person name="Stropko S.J."/>
            <person name="Newman J.D."/>
        </authorList>
    </citation>
    <scope>NUCLEOTIDE SEQUENCE [LARGE SCALE GENOMIC DNA]</scope>
    <source>
        <strain evidence="3 4">CTM</strain>
    </source>
</reference>
<dbReference type="STRING" id="558152.IQ37_01640"/>
<dbReference type="KEGG" id="cpip:CJF12_16665"/>
<dbReference type="Pfam" id="PF13648">
    <property type="entry name" value="Lipocalin_4"/>
    <property type="match status" value="1"/>
</dbReference>
<protein>
    <recommendedName>
        <fullName evidence="2">Lipocalin-like domain-containing protein</fullName>
    </recommendedName>
</protein>
<evidence type="ECO:0000256" key="1">
    <source>
        <dbReference type="SAM" id="SignalP"/>
    </source>
</evidence>
<keyword evidence="4" id="KW-1185">Reference proteome</keyword>
<name>A0A086BLT9_9FLAO</name>
<dbReference type="OrthoDB" id="1263404at2"/>
<feature type="signal peptide" evidence="1">
    <location>
        <begin position="1"/>
        <end position="21"/>
    </location>
</feature>
<organism evidence="3 4">
    <name type="scientific">Chryseobacterium piperi</name>
    <dbReference type="NCBI Taxonomy" id="558152"/>
    <lineage>
        <taxon>Bacteria</taxon>
        <taxon>Pseudomonadati</taxon>
        <taxon>Bacteroidota</taxon>
        <taxon>Flavobacteriia</taxon>
        <taxon>Flavobacteriales</taxon>
        <taxon>Weeksellaceae</taxon>
        <taxon>Chryseobacterium group</taxon>
        <taxon>Chryseobacterium</taxon>
    </lineage>
</organism>
<proteinExistence type="predicted"/>
<evidence type="ECO:0000313" key="3">
    <source>
        <dbReference type="EMBL" id="KFF29903.1"/>
    </source>
</evidence>
<evidence type="ECO:0000313" key="4">
    <source>
        <dbReference type="Proteomes" id="UP000028709"/>
    </source>
</evidence>
<feature type="chain" id="PRO_5001804612" description="Lipocalin-like domain-containing protein" evidence="1">
    <location>
        <begin position="22"/>
        <end position="155"/>
    </location>
</feature>
<dbReference type="AlphaFoldDB" id="A0A086BLT9"/>
<gene>
    <name evidence="3" type="ORF">IQ37_01640</name>
</gene>
<dbReference type="RefSeq" id="WP_034681099.1">
    <property type="nucleotide sequence ID" value="NZ_CP023049.2"/>
</dbReference>
<dbReference type="eggNOG" id="ENOG502ZIEE">
    <property type="taxonomic scope" value="Bacteria"/>
</dbReference>
<accession>A0A086BLT9</accession>